<organism evidence="1 2">
    <name type="scientific">Candidatus Brocadia fulgida</name>
    <dbReference type="NCBI Taxonomy" id="380242"/>
    <lineage>
        <taxon>Bacteria</taxon>
        <taxon>Pseudomonadati</taxon>
        <taxon>Planctomycetota</taxon>
        <taxon>Candidatus Brocadiia</taxon>
        <taxon>Candidatus Brocadiales</taxon>
        <taxon>Candidatus Brocadiaceae</taxon>
        <taxon>Candidatus Brocadia</taxon>
    </lineage>
</organism>
<comment type="caution">
    <text evidence="1">The sequence shown here is derived from an EMBL/GenBank/DDBJ whole genome shotgun (WGS) entry which is preliminary data.</text>
</comment>
<reference evidence="1 2" key="1">
    <citation type="journal article" date="2013" name="BMC Microbiol.">
        <title>Identification of the type II cytochrome c maturation pathway in anammox bacteria by comparative genomics.</title>
        <authorList>
            <person name="Ferousi C."/>
            <person name="Speth D.R."/>
            <person name="Reimann J."/>
            <person name="Op den Camp H.J."/>
            <person name="Allen J.W."/>
            <person name="Keltjens J.T."/>
            <person name="Jetten M.S."/>
        </authorList>
    </citation>
    <scope>NUCLEOTIDE SEQUENCE [LARGE SCALE GENOMIC DNA]</scope>
    <source>
        <strain evidence="1">RU1</strain>
    </source>
</reference>
<dbReference type="AlphaFoldDB" id="A0A0M2UPQ7"/>
<name>A0A0M2UPQ7_9BACT</name>
<gene>
    <name evidence="1" type="ORF">BROFUL_03425</name>
</gene>
<keyword evidence="2" id="KW-1185">Reference proteome</keyword>
<evidence type="ECO:0000313" key="1">
    <source>
        <dbReference type="EMBL" id="KKO17877.1"/>
    </source>
</evidence>
<protein>
    <submittedName>
        <fullName evidence="1">Uncharacterized protein</fullName>
    </submittedName>
</protein>
<sequence length="49" mass="5830">MHRWYHLEFGCQFHVEFRDGSLAVILKAFCKVLPELLRDFVQEAPAPRQ</sequence>
<dbReference type="EMBL" id="LAQJ01000313">
    <property type="protein sequence ID" value="KKO17877.1"/>
    <property type="molecule type" value="Genomic_DNA"/>
</dbReference>
<evidence type="ECO:0000313" key="2">
    <source>
        <dbReference type="Proteomes" id="UP000034954"/>
    </source>
</evidence>
<accession>A0A0M2UPQ7</accession>
<dbReference type="Proteomes" id="UP000034954">
    <property type="component" value="Unassembled WGS sequence"/>
</dbReference>
<proteinExistence type="predicted"/>